<dbReference type="GO" id="GO:0009295">
    <property type="term" value="C:nucleoid"/>
    <property type="evidence" value="ECO:0007669"/>
    <property type="project" value="TreeGrafter"/>
</dbReference>
<accession>A0A1W1E898</accession>
<evidence type="ECO:0000256" key="1">
    <source>
        <dbReference type="ARBA" id="ARBA00023125"/>
    </source>
</evidence>
<dbReference type="NCBIfam" id="TIGR00621">
    <property type="entry name" value="ssb"/>
    <property type="match status" value="1"/>
</dbReference>
<gene>
    <name evidence="3" type="ORF">MNB_SV-4-1300</name>
</gene>
<dbReference type="AlphaFoldDB" id="A0A1W1E898"/>
<dbReference type="InterPro" id="IPR012340">
    <property type="entry name" value="NA-bd_OB-fold"/>
</dbReference>
<keyword evidence="1 3" id="KW-0238">DNA-binding</keyword>
<dbReference type="GO" id="GO:0003697">
    <property type="term" value="F:single-stranded DNA binding"/>
    <property type="evidence" value="ECO:0007669"/>
    <property type="project" value="InterPro"/>
</dbReference>
<organism evidence="3">
    <name type="scientific">hydrothermal vent metagenome</name>
    <dbReference type="NCBI Taxonomy" id="652676"/>
    <lineage>
        <taxon>unclassified sequences</taxon>
        <taxon>metagenomes</taxon>
        <taxon>ecological metagenomes</taxon>
    </lineage>
</organism>
<sequence>MYNKIIIAGHLSKDIELRYTASGAAIANTAVASSRKYKGTDGTQKEEVLFVDVTFFGRTAEIVNQYLHKGSKVLIDGRLKLEQWADQQGQKKSKHKIDAESVQMLDSKEQSNSGQTTTNHRRDPQPQQSAAQPAATHQLEQRNPAQSKPTPPLPDMGQTDEIPF</sequence>
<dbReference type="HAMAP" id="MF_00984">
    <property type="entry name" value="SSB"/>
    <property type="match status" value="1"/>
</dbReference>
<evidence type="ECO:0000256" key="2">
    <source>
        <dbReference type="SAM" id="MobiDB-lite"/>
    </source>
</evidence>
<dbReference type="Gene3D" id="2.40.50.140">
    <property type="entry name" value="Nucleic acid-binding proteins"/>
    <property type="match status" value="1"/>
</dbReference>
<dbReference type="InterPro" id="IPR000424">
    <property type="entry name" value="Primosome_PriB/ssb"/>
</dbReference>
<dbReference type="PANTHER" id="PTHR10302:SF27">
    <property type="entry name" value="SINGLE-STRANDED DNA-BINDING PROTEIN"/>
    <property type="match status" value="1"/>
</dbReference>
<dbReference type="EMBL" id="FPIB01000010">
    <property type="protein sequence ID" value="SFV90184.1"/>
    <property type="molecule type" value="Genomic_DNA"/>
</dbReference>
<dbReference type="SUPFAM" id="SSF50249">
    <property type="entry name" value="Nucleic acid-binding proteins"/>
    <property type="match status" value="1"/>
</dbReference>
<dbReference type="PIRSF" id="PIRSF002070">
    <property type="entry name" value="SSB"/>
    <property type="match status" value="1"/>
</dbReference>
<dbReference type="GO" id="GO:0006260">
    <property type="term" value="P:DNA replication"/>
    <property type="evidence" value="ECO:0007669"/>
    <property type="project" value="InterPro"/>
</dbReference>
<dbReference type="Pfam" id="PF00436">
    <property type="entry name" value="SSB"/>
    <property type="match status" value="1"/>
</dbReference>
<feature type="compositionally biased region" description="Low complexity" evidence="2">
    <location>
        <begin position="125"/>
        <end position="135"/>
    </location>
</feature>
<dbReference type="PROSITE" id="PS50935">
    <property type="entry name" value="SSB"/>
    <property type="match status" value="1"/>
</dbReference>
<name>A0A1W1E898_9ZZZZ</name>
<evidence type="ECO:0000313" key="3">
    <source>
        <dbReference type="EMBL" id="SFV90184.1"/>
    </source>
</evidence>
<dbReference type="CDD" id="cd04496">
    <property type="entry name" value="SSB_OBF"/>
    <property type="match status" value="1"/>
</dbReference>
<dbReference type="InterPro" id="IPR011344">
    <property type="entry name" value="ssDNA-bd"/>
</dbReference>
<feature type="region of interest" description="Disordered" evidence="2">
    <location>
        <begin position="85"/>
        <end position="164"/>
    </location>
</feature>
<reference evidence="3" key="1">
    <citation type="submission" date="2016-10" db="EMBL/GenBank/DDBJ databases">
        <authorList>
            <person name="de Groot N.N."/>
        </authorList>
    </citation>
    <scope>NUCLEOTIDE SEQUENCE</scope>
</reference>
<protein>
    <submittedName>
        <fullName evidence="3">Single-stranded DNA-binding protein</fullName>
    </submittedName>
</protein>
<dbReference type="PANTHER" id="PTHR10302">
    <property type="entry name" value="SINGLE-STRANDED DNA-BINDING PROTEIN"/>
    <property type="match status" value="1"/>
</dbReference>
<proteinExistence type="inferred from homology"/>